<evidence type="ECO:0000256" key="1">
    <source>
        <dbReference type="ARBA" id="ARBA00012943"/>
    </source>
</evidence>
<organism evidence="8 9">
    <name type="scientific">Bonamia ostreae</name>
    <dbReference type="NCBI Taxonomy" id="126728"/>
    <lineage>
        <taxon>Eukaryota</taxon>
        <taxon>Sar</taxon>
        <taxon>Rhizaria</taxon>
        <taxon>Endomyxa</taxon>
        <taxon>Ascetosporea</taxon>
        <taxon>Haplosporida</taxon>
        <taxon>Bonamia</taxon>
    </lineage>
</organism>
<feature type="transmembrane region" description="Helical" evidence="6">
    <location>
        <begin position="124"/>
        <end position="141"/>
    </location>
</feature>
<evidence type="ECO:0000256" key="4">
    <source>
        <dbReference type="ARBA" id="ARBA00023027"/>
    </source>
</evidence>
<evidence type="ECO:0000256" key="5">
    <source>
        <dbReference type="ARBA" id="ARBA00048202"/>
    </source>
</evidence>
<dbReference type="EC" id="7.1.1.1" evidence="1"/>
<dbReference type="PANTHER" id="PTHR10160">
    <property type="entry name" value="NAD(P) TRANSHYDROGENASE"/>
    <property type="match status" value="1"/>
</dbReference>
<sequence length="144" mass="16349">MLRFYKRMAVFEGRRSGPMAFRRNFGCVLNGRPLDSLTIGIADDTKEADPTPYIDPENIKLFTDLGFKINVEASAGKSAHFSDKLYELSGAKITDSETALKSDLIFKSNPPNLDQLKHLTPKSVVFWFSLIFIIFDFIDFFDLI</sequence>
<comment type="catalytic activity">
    <reaction evidence="5">
        <text>NAD(+) + NADPH + H(+)(in) = NADH + NADP(+) + H(+)(out)</text>
        <dbReference type="Rhea" id="RHEA:47992"/>
        <dbReference type="ChEBI" id="CHEBI:15378"/>
        <dbReference type="ChEBI" id="CHEBI:57540"/>
        <dbReference type="ChEBI" id="CHEBI:57783"/>
        <dbReference type="ChEBI" id="CHEBI:57945"/>
        <dbReference type="ChEBI" id="CHEBI:58349"/>
        <dbReference type="EC" id="7.1.1.1"/>
    </reaction>
</comment>
<dbReference type="Pfam" id="PF05222">
    <property type="entry name" value="AlaDh_PNT_N"/>
    <property type="match status" value="1"/>
</dbReference>
<keyword evidence="4" id="KW-0520">NAD</keyword>
<dbReference type="EMBL" id="JBDODL010000233">
    <property type="protein sequence ID" value="MES1919230.1"/>
    <property type="molecule type" value="Genomic_DNA"/>
</dbReference>
<accession>A0ABV2AHU1</accession>
<dbReference type="InterPro" id="IPR007886">
    <property type="entry name" value="AlaDH/PNT_N"/>
</dbReference>
<dbReference type="Gene3D" id="3.40.50.720">
    <property type="entry name" value="NAD(P)-binding Rossmann-like Domain"/>
    <property type="match status" value="1"/>
</dbReference>
<protein>
    <recommendedName>
        <fullName evidence="1">proton-translocating NAD(P)(+) transhydrogenase</fullName>
        <ecNumber evidence="1">7.1.1.1</ecNumber>
    </recommendedName>
</protein>
<keyword evidence="6" id="KW-0472">Membrane</keyword>
<feature type="domain" description="Alanine dehydrogenase/pyridine nucleotide transhydrogenase N-terminal" evidence="7">
    <location>
        <begin position="55"/>
        <end position="129"/>
    </location>
</feature>
<evidence type="ECO:0000256" key="6">
    <source>
        <dbReference type="SAM" id="Phobius"/>
    </source>
</evidence>
<keyword evidence="2" id="KW-0521">NADP</keyword>
<evidence type="ECO:0000256" key="3">
    <source>
        <dbReference type="ARBA" id="ARBA00022967"/>
    </source>
</evidence>
<dbReference type="Proteomes" id="UP001439008">
    <property type="component" value="Unassembled WGS sequence"/>
</dbReference>
<keyword evidence="6" id="KW-0812">Transmembrane</keyword>
<gene>
    <name evidence="8" type="ORF">MHBO_001090</name>
</gene>
<dbReference type="SUPFAM" id="SSF52283">
    <property type="entry name" value="Formate/glycerate dehydrogenase catalytic domain-like"/>
    <property type="match status" value="1"/>
</dbReference>
<comment type="caution">
    <text evidence="8">The sequence shown here is derived from an EMBL/GenBank/DDBJ whole genome shotgun (WGS) entry which is preliminary data.</text>
</comment>
<proteinExistence type="predicted"/>
<evidence type="ECO:0000313" key="9">
    <source>
        <dbReference type="Proteomes" id="UP001439008"/>
    </source>
</evidence>
<evidence type="ECO:0000313" key="8">
    <source>
        <dbReference type="EMBL" id="MES1919230.1"/>
    </source>
</evidence>
<keyword evidence="9" id="KW-1185">Reference proteome</keyword>
<keyword evidence="3" id="KW-1278">Translocase</keyword>
<evidence type="ECO:0000259" key="7">
    <source>
        <dbReference type="Pfam" id="PF05222"/>
    </source>
</evidence>
<dbReference type="PANTHER" id="PTHR10160:SF19">
    <property type="entry name" value="PROTON-TRANSLOCATING NAD(P)(+) TRANSHYDROGENASE"/>
    <property type="match status" value="1"/>
</dbReference>
<name>A0ABV2AHU1_9EUKA</name>
<evidence type="ECO:0000256" key="2">
    <source>
        <dbReference type="ARBA" id="ARBA00022857"/>
    </source>
</evidence>
<keyword evidence="6" id="KW-1133">Transmembrane helix</keyword>
<reference evidence="8 9" key="1">
    <citation type="journal article" date="2024" name="BMC Biol.">
        <title>Comparative genomics of Ascetosporea gives new insight into the evolutionary basis for animal parasitism in Rhizaria.</title>
        <authorList>
            <person name="Hiltunen Thoren M."/>
            <person name="Onut-Brannstrom I."/>
            <person name="Alfjorden A."/>
            <person name="Peckova H."/>
            <person name="Swords F."/>
            <person name="Hooper C."/>
            <person name="Holzer A.S."/>
            <person name="Bass D."/>
            <person name="Burki F."/>
        </authorList>
    </citation>
    <scope>NUCLEOTIDE SEQUENCE [LARGE SCALE GENOMIC DNA]</scope>
    <source>
        <strain evidence="8">20-A016</strain>
    </source>
</reference>